<reference evidence="1 2" key="1">
    <citation type="submission" date="2023-05" db="EMBL/GenBank/DDBJ databases">
        <title>A 100% complete, gapless, phased diploid assembly of the Scenedesmus obliquus UTEX 3031 genome.</title>
        <authorList>
            <person name="Biondi T.C."/>
            <person name="Hanschen E.R."/>
            <person name="Kwon T."/>
            <person name="Eng W."/>
            <person name="Kruse C.P.S."/>
            <person name="Koehler S.I."/>
            <person name="Kunde Y."/>
            <person name="Gleasner C.D."/>
            <person name="You Mak K.T."/>
            <person name="Polle J."/>
            <person name="Hovde B.T."/>
            <person name="Starkenburg S.R."/>
        </authorList>
    </citation>
    <scope>NUCLEOTIDE SEQUENCE [LARGE SCALE GENOMIC DNA]</scope>
    <source>
        <strain evidence="1 2">DOE0152z</strain>
    </source>
</reference>
<dbReference type="Proteomes" id="UP001244341">
    <property type="component" value="Chromosome 11b"/>
</dbReference>
<organism evidence="1 2">
    <name type="scientific">Tetradesmus obliquus</name>
    <name type="common">Green alga</name>
    <name type="synonym">Acutodesmus obliquus</name>
    <dbReference type="NCBI Taxonomy" id="3088"/>
    <lineage>
        <taxon>Eukaryota</taxon>
        <taxon>Viridiplantae</taxon>
        <taxon>Chlorophyta</taxon>
        <taxon>core chlorophytes</taxon>
        <taxon>Chlorophyceae</taxon>
        <taxon>CS clade</taxon>
        <taxon>Sphaeropleales</taxon>
        <taxon>Scenedesmaceae</taxon>
        <taxon>Tetradesmus</taxon>
    </lineage>
</organism>
<accession>A0ABY8UHM7</accession>
<dbReference type="EMBL" id="CP126218">
    <property type="protein sequence ID" value="WIA20168.1"/>
    <property type="molecule type" value="Genomic_DNA"/>
</dbReference>
<name>A0ABY8UHM7_TETOB</name>
<evidence type="ECO:0000313" key="2">
    <source>
        <dbReference type="Proteomes" id="UP001244341"/>
    </source>
</evidence>
<proteinExistence type="predicted"/>
<gene>
    <name evidence="1" type="ORF">OEZ85_006016</name>
</gene>
<evidence type="ECO:0000313" key="1">
    <source>
        <dbReference type="EMBL" id="WIA20168.1"/>
    </source>
</evidence>
<sequence>MPGNSSSSNKEAWWQERYQALYMPSIKYPDGSVGFVQMDVSLNPAVKDVRVLTFEDRHDCMRCLSVMRQWQQMQGAVLNMGAMQSGQIEAQIRDAYEQQLAAAGGDAAAVGVSLPSGIVVFRRGKLALRPGMDEAQFAEAVVYQAAAQLALSSMGYKFDDA</sequence>
<protein>
    <submittedName>
        <fullName evidence="1">Uncharacterized protein</fullName>
    </submittedName>
</protein>
<keyword evidence="2" id="KW-1185">Reference proteome</keyword>